<organism evidence="1 2">
    <name type="scientific">Pleurodeles waltl</name>
    <name type="common">Iberian ribbed newt</name>
    <dbReference type="NCBI Taxonomy" id="8319"/>
    <lineage>
        <taxon>Eukaryota</taxon>
        <taxon>Metazoa</taxon>
        <taxon>Chordata</taxon>
        <taxon>Craniata</taxon>
        <taxon>Vertebrata</taxon>
        <taxon>Euteleostomi</taxon>
        <taxon>Amphibia</taxon>
        <taxon>Batrachia</taxon>
        <taxon>Caudata</taxon>
        <taxon>Salamandroidea</taxon>
        <taxon>Salamandridae</taxon>
        <taxon>Pleurodelinae</taxon>
        <taxon>Pleurodeles</taxon>
    </lineage>
</organism>
<accession>A0AAV7MDQ1</accession>
<dbReference type="Proteomes" id="UP001066276">
    <property type="component" value="Chromosome 10"/>
</dbReference>
<evidence type="ECO:0000313" key="1">
    <source>
        <dbReference type="EMBL" id="KAJ1101304.1"/>
    </source>
</evidence>
<protein>
    <submittedName>
        <fullName evidence="1">Uncharacterized protein</fullName>
    </submittedName>
</protein>
<keyword evidence="2" id="KW-1185">Reference proteome</keyword>
<proteinExistence type="predicted"/>
<dbReference type="EMBL" id="JANPWB010000014">
    <property type="protein sequence ID" value="KAJ1101304.1"/>
    <property type="molecule type" value="Genomic_DNA"/>
</dbReference>
<sequence>MGPFTQKCGSSISWLAHRDASVARDGACCGLRGSACYVCLSGLYPCTLQPRALSVRLPLCVLVFLLPGLRLAPLLLDQTIAALGGRAPATGCLWCPSAHADTLQERVPHESVRFPRLRVAGLGGGGRAQHPRAPVASSPPRLAVRAPSHWLSAAMAMSG</sequence>
<reference evidence="1" key="1">
    <citation type="journal article" date="2022" name="bioRxiv">
        <title>Sequencing and chromosome-scale assembly of the giantPleurodeles waltlgenome.</title>
        <authorList>
            <person name="Brown T."/>
            <person name="Elewa A."/>
            <person name="Iarovenko S."/>
            <person name="Subramanian E."/>
            <person name="Araus A.J."/>
            <person name="Petzold A."/>
            <person name="Susuki M."/>
            <person name="Suzuki K.-i.T."/>
            <person name="Hayashi T."/>
            <person name="Toyoda A."/>
            <person name="Oliveira C."/>
            <person name="Osipova E."/>
            <person name="Leigh N.D."/>
            <person name="Simon A."/>
            <person name="Yun M.H."/>
        </authorList>
    </citation>
    <scope>NUCLEOTIDE SEQUENCE</scope>
    <source>
        <strain evidence="1">20211129_DDA</strain>
        <tissue evidence="1">Liver</tissue>
    </source>
</reference>
<gene>
    <name evidence="1" type="ORF">NDU88_006374</name>
</gene>
<dbReference type="AlphaFoldDB" id="A0AAV7MDQ1"/>
<name>A0AAV7MDQ1_PLEWA</name>
<comment type="caution">
    <text evidence="1">The sequence shown here is derived from an EMBL/GenBank/DDBJ whole genome shotgun (WGS) entry which is preliminary data.</text>
</comment>
<evidence type="ECO:0000313" key="2">
    <source>
        <dbReference type="Proteomes" id="UP001066276"/>
    </source>
</evidence>